<gene>
    <name evidence="1" type="ORF">ENQ77_02550</name>
    <name evidence="2" type="ORF">ENU66_04305</name>
</gene>
<dbReference type="PROSITE" id="PS51257">
    <property type="entry name" value="PROKAR_LIPOPROTEIN"/>
    <property type="match status" value="1"/>
</dbReference>
<proteinExistence type="predicted"/>
<comment type="caution">
    <text evidence="1">The sequence shown here is derived from an EMBL/GenBank/DDBJ whole genome shotgun (WGS) entry which is preliminary data.</text>
</comment>
<accession>A0A7C2K426</accession>
<dbReference type="AlphaFoldDB" id="A0A7C2K426"/>
<protein>
    <recommendedName>
        <fullName evidence="3">ABC-type transport auxiliary lipoprotein component domain-containing protein</fullName>
    </recommendedName>
</protein>
<reference evidence="1" key="1">
    <citation type="journal article" date="2020" name="mSystems">
        <title>Genome- and Community-Level Interaction Insights into Carbon Utilization and Element Cycling Functions of Hydrothermarchaeota in Hydrothermal Sediment.</title>
        <authorList>
            <person name="Zhou Z."/>
            <person name="Liu Y."/>
            <person name="Xu W."/>
            <person name="Pan J."/>
            <person name="Luo Z.H."/>
            <person name="Li M."/>
        </authorList>
    </citation>
    <scope>NUCLEOTIDE SEQUENCE [LARGE SCALE GENOMIC DNA]</scope>
    <source>
        <strain evidence="1">SpSt-34</strain>
        <strain evidence="2">SpSt-69</strain>
    </source>
</reference>
<dbReference type="EMBL" id="DTDJ01000029">
    <property type="protein sequence ID" value="HGL17532.1"/>
    <property type="molecule type" value="Genomic_DNA"/>
</dbReference>
<name>A0A7C2K426_UNCW3</name>
<sequence length="203" mass="24145">MKVFKNLIPILLITFVSCSAIKLTYDYKSRSLTWPRSYNLRIFVGEFRETSDSVFGEMELIGTEHNLKNVFVIEPRDFLRRAFIKEIQNSNLFPLAQSEEEADIVLRGTLDKFYMNFRIHKMPQQPNGLEYKFYTEGWIKATMYVYQKDQLIHKIDAKSQIKDKGEMFLFGHWEDAVRDELDRMLQPMIFAVMDSIENFLSRR</sequence>
<evidence type="ECO:0000313" key="2">
    <source>
        <dbReference type="EMBL" id="HGL17532.1"/>
    </source>
</evidence>
<evidence type="ECO:0008006" key="3">
    <source>
        <dbReference type="Google" id="ProtNLM"/>
    </source>
</evidence>
<dbReference type="EMBL" id="DSOL01000073">
    <property type="protein sequence ID" value="HEN27545.1"/>
    <property type="molecule type" value="Genomic_DNA"/>
</dbReference>
<organism evidence="1">
    <name type="scientific">candidate division WOR-3 bacterium</name>
    <dbReference type="NCBI Taxonomy" id="2052148"/>
    <lineage>
        <taxon>Bacteria</taxon>
        <taxon>Bacteria division WOR-3</taxon>
    </lineage>
</organism>
<evidence type="ECO:0000313" key="1">
    <source>
        <dbReference type="EMBL" id="HEN27545.1"/>
    </source>
</evidence>